<organism evidence="1 2">
    <name type="scientific">Pichia inconspicua</name>
    <dbReference type="NCBI Taxonomy" id="52247"/>
    <lineage>
        <taxon>Eukaryota</taxon>
        <taxon>Fungi</taxon>
        <taxon>Dikarya</taxon>
        <taxon>Ascomycota</taxon>
        <taxon>Saccharomycotina</taxon>
        <taxon>Pichiomycetes</taxon>
        <taxon>Pichiales</taxon>
        <taxon>Pichiaceae</taxon>
        <taxon>Pichia</taxon>
    </lineage>
</organism>
<comment type="caution">
    <text evidence="1">The sequence shown here is derived from an EMBL/GenBank/DDBJ whole genome shotgun (WGS) entry which is preliminary data.</text>
</comment>
<proteinExistence type="predicted"/>
<name>A0A4T0X0W3_9ASCO</name>
<gene>
    <name evidence="1" type="ORF">CANINC_003188</name>
</gene>
<keyword evidence="2" id="KW-1185">Reference proteome</keyword>
<sequence>MKFCSNSVLKNRSTLELESVASPACFLLTTKQFLEAYASGYDDFEFKDLYAAASRILRVQMYQLYRLVKTSHTLKHKLKNSFISQSFYDVTPMNFEPDQDEIELYVKNPRVIFRYSTWNHDTICRLFDAPKLRGEFTINVKTYEHDFSQIVPYLKTKHLTGAKKSFFKSKQKTDDEIDLNYVKDSFMKYFKYELKEHECIEYLFSDDFYNHGLHVATTYMDFVCALLTGSFEISTNGENCRYFTALATRLDGTNDTDKKFLNSITNDPAATKAYKMEAKCRQQEEKKQRKIEKENSTLARKQFKAQYKAQIEAEKKFRKSKGSISPDDVPNNSFGQILRSGFDSLSSNSFGRIARKNAILNRGVSIASTTVDTIHRQAMRGVERTLRLKRKRSIIFADESENEVNAEYEDQSFLRSYIEEVSESIYIPNGVDSESIASDFDMKDYVGTKVYPDGHSIVKHLTSNANKGRKRMILSHPLIVSNDWLYTLMSEEQLGYYPFIIKLLGKSCQAENTEIECNYGALTMRTPWVLPIPHHRLDFIKKSYSTLVPSHYWNRAAMLDSVTSDSDRKYVKITKAVDAWIDDYQKVFDHVDEAYKLEELEKLALKKARITQIEDEKLKKQIEEQSMTDDNLLNTREIDHVVDDLESESDNEIANTYINEQFNDLFGNEKDFEQSTTKISRRLINEKIRNARDNEEIDELNSLNVQYDSDIEIENLFENKRSKNVMVEKTLDRKLRLKEQCGTGQNEKIVKKVIERGVHKNSDKPKSDPRWLRKQTSLNPERIDFDLSGTRYLPKLCMPAFKELHPRFRKFNKELHKKFKKTAVIDYSPFIARPEMTWCILSGTKNDHVIDNYIQAMHDRFSSMYVSLMKNINNSNVDFTYDDKQYIKDQIELRNKTTPNFCDLRIIPFDFGDFVYNEEFITMVACYLTSFFVKHNPHAIINPLSYRDQIMDSMKASKRDSLAIFIYAKDCHLFELYFANSYLNYAREHINENNEFKGNTDRIGRFNLFNFAFDELYVPYYRILDTSFNEVFDSYLVHYEKSSQGCEYFIDDNWIKNRDNNSDIKTDVALKFGNFKSFDIIGYESSFDYRNDLKSWLCAPVF</sequence>
<dbReference type="AlphaFoldDB" id="A0A4T0X0W3"/>
<protein>
    <submittedName>
        <fullName evidence="1">Uncharacterized protein</fullName>
    </submittedName>
</protein>
<reference evidence="1 2" key="1">
    <citation type="journal article" date="2019" name="Front. Genet.">
        <title>Whole-Genome Sequencing of the Opportunistic Yeast Pathogen Candida inconspicua Uncovers Its Hybrid Origin.</title>
        <authorList>
            <person name="Mixao V."/>
            <person name="Hansen A.P."/>
            <person name="Saus E."/>
            <person name="Boekhout T."/>
            <person name="Lass-Florl C."/>
            <person name="Gabaldon T."/>
        </authorList>
    </citation>
    <scope>NUCLEOTIDE SEQUENCE [LARGE SCALE GENOMIC DNA]</scope>
    <source>
        <strain evidence="1 2">CBS 180</strain>
    </source>
</reference>
<evidence type="ECO:0000313" key="1">
    <source>
        <dbReference type="EMBL" id="TID23256.1"/>
    </source>
</evidence>
<dbReference type="STRING" id="52247.A0A4T0X0W3"/>
<dbReference type="Proteomes" id="UP000307173">
    <property type="component" value="Unassembled WGS sequence"/>
</dbReference>
<dbReference type="EMBL" id="SELW01000529">
    <property type="protein sequence ID" value="TID23256.1"/>
    <property type="molecule type" value="Genomic_DNA"/>
</dbReference>
<accession>A0A4T0X0W3</accession>
<evidence type="ECO:0000313" key="2">
    <source>
        <dbReference type="Proteomes" id="UP000307173"/>
    </source>
</evidence>